<reference evidence="3 4" key="1">
    <citation type="submission" date="2013-11" db="EMBL/GenBank/DDBJ databases">
        <title>Draft genome of the bovine lungworm Dictyocaulus viviparus.</title>
        <authorList>
            <person name="Mitreva M."/>
        </authorList>
    </citation>
    <scope>NUCLEOTIDE SEQUENCE [LARGE SCALE GENOMIC DNA]</scope>
    <source>
        <strain evidence="3 4">HannoverDv2000</strain>
    </source>
</reference>
<evidence type="ECO:0000256" key="2">
    <source>
        <dbReference type="ARBA" id="ARBA00023002"/>
    </source>
</evidence>
<dbReference type="PANTHER" id="PTHR43827">
    <property type="entry name" value="2,5-DIKETO-D-GLUCONIC ACID REDUCTASE"/>
    <property type="match status" value="1"/>
</dbReference>
<dbReference type="STRING" id="29172.A0A0D8XT71"/>
<evidence type="ECO:0000313" key="3">
    <source>
        <dbReference type="EMBL" id="KJH46959.1"/>
    </source>
</evidence>
<proteinExistence type="predicted"/>
<evidence type="ECO:0000256" key="1">
    <source>
        <dbReference type="ARBA" id="ARBA00022857"/>
    </source>
</evidence>
<name>A0A0D8XT71_DICVI</name>
<dbReference type="EMBL" id="KN716327">
    <property type="protein sequence ID" value="KJH46959.1"/>
    <property type="molecule type" value="Genomic_DNA"/>
</dbReference>
<reference evidence="4" key="2">
    <citation type="journal article" date="2016" name="Sci. Rep.">
        <title>Dictyocaulus viviparus genome, variome and transcriptome elucidate lungworm biology and support future intervention.</title>
        <authorList>
            <person name="McNulty S.N."/>
            <person name="Strube C."/>
            <person name="Rosa B.A."/>
            <person name="Martin J.C."/>
            <person name="Tyagi R."/>
            <person name="Choi Y.J."/>
            <person name="Wang Q."/>
            <person name="Hallsworth Pepin K."/>
            <person name="Zhang X."/>
            <person name="Ozersky P."/>
            <person name="Wilson R.K."/>
            <person name="Sternberg P.W."/>
            <person name="Gasser R.B."/>
            <person name="Mitreva M."/>
        </authorList>
    </citation>
    <scope>NUCLEOTIDE SEQUENCE [LARGE SCALE GENOMIC DNA]</scope>
    <source>
        <strain evidence="4">HannoverDv2000</strain>
    </source>
</reference>
<evidence type="ECO:0008006" key="5">
    <source>
        <dbReference type="Google" id="ProtNLM"/>
    </source>
</evidence>
<organism evidence="3 4">
    <name type="scientific">Dictyocaulus viviparus</name>
    <name type="common">Bovine lungworm</name>
    <dbReference type="NCBI Taxonomy" id="29172"/>
    <lineage>
        <taxon>Eukaryota</taxon>
        <taxon>Metazoa</taxon>
        <taxon>Ecdysozoa</taxon>
        <taxon>Nematoda</taxon>
        <taxon>Chromadorea</taxon>
        <taxon>Rhabditida</taxon>
        <taxon>Rhabditina</taxon>
        <taxon>Rhabditomorpha</taxon>
        <taxon>Strongyloidea</taxon>
        <taxon>Metastrongylidae</taxon>
        <taxon>Dictyocaulus</taxon>
    </lineage>
</organism>
<dbReference type="Proteomes" id="UP000053766">
    <property type="component" value="Unassembled WGS sequence"/>
</dbReference>
<keyword evidence="4" id="KW-1185">Reference proteome</keyword>
<dbReference type="InterPro" id="IPR036812">
    <property type="entry name" value="NAD(P)_OxRdtase_dom_sf"/>
</dbReference>
<dbReference type="AlphaFoldDB" id="A0A0D8XT71"/>
<gene>
    <name evidence="3" type="ORF">DICVIV_06981</name>
</gene>
<dbReference type="InterPro" id="IPR020471">
    <property type="entry name" value="AKR"/>
</dbReference>
<dbReference type="Gene3D" id="3.20.20.100">
    <property type="entry name" value="NADP-dependent oxidoreductase domain"/>
    <property type="match status" value="1"/>
</dbReference>
<accession>A0A0D8XT71</accession>
<dbReference type="PANTHER" id="PTHR43827:SF3">
    <property type="entry name" value="NADP-DEPENDENT OXIDOREDUCTASE DOMAIN-CONTAINING PROTEIN"/>
    <property type="match status" value="1"/>
</dbReference>
<dbReference type="SUPFAM" id="SSF51430">
    <property type="entry name" value="NAD(P)-linked oxidoreductase"/>
    <property type="match status" value="1"/>
</dbReference>
<sequence>MFICVIRKFEAIVYPRLLCRFIYATVFYKNSIKKEMNSLLYENTIDFCFENCCIQAYSSLGGPDYRHKLFGDPDVQEMAMKYCVSIPQFLLAWAISQSISVLPRTTDCDRVIENFAAKDLSIDLEDCRKLLFNNKHNKACWDPSDVV</sequence>
<keyword evidence="2" id="KW-0560">Oxidoreductase</keyword>
<evidence type="ECO:0000313" key="4">
    <source>
        <dbReference type="Proteomes" id="UP000053766"/>
    </source>
</evidence>
<dbReference type="GO" id="GO:0016616">
    <property type="term" value="F:oxidoreductase activity, acting on the CH-OH group of donors, NAD or NADP as acceptor"/>
    <property type="evidence" value="ECO:0007669"/>
    <property type="project" value="UniProtKB-ARBA"/>
</dbReference>
<protein>
    <recommendedName>
        <fullName evidence="5">NADP-dependent oxidoreductase domain-containing protein</fullName>
    </recommendedName>
</protein>
<keyword evidence="1" id="KW-0521">NADP</keyword>
<dbReference type="OrthoDB" id="416253at2759"/>